<dbReference type="Proteomes" id="UP001147746">
    <property type="component" value="Unassembled WGS sequence"/>
</dbReference>
<protein>
    <submittedName>
        <fullName evidence="1">Uncharacterized protein</fullName>
    </submittedName>
</protein>
<reference evidence="1" key="1">
    <citation type="submission" date="2022-12" db="EMBL/GenBank/DDBJ databases">
        <authorList>
            <person name="Petersen C."/>
        </authorList>
    </citation>
    <scope>NUCLEOTIDE SEQUENCE</scope>
    <source>
        <strain evidence="1">IBT 21472</strain>
    </source>
</reference>
<evidence type="ECO:0000313" key="2">
    <source>
        <dbReference type="Proteomes" id="UP001147746"/>
    </source>
</evidence>
<evidence type="ECO:0000313" key="1">
    <source>
        <dbReference type="EMBL" id="KAJ5315824.1"/>
    </source>
</evidence>
<name>A0A9W9PWR8_9EURO</name>
<keyword evidence="2" id="KW-1185">Reference proteome</keyword>
<gene>
    <name evidence="1" type="ORF">N7476_006131</name>
</gene>
<dbReference type="AlphaFoldDB" id="A0A9W9PWR8"/>
<organism evidence="1 2">
    <name type="scientific">Penicillium atrosanguineum</name>
    <dbReference type="NCBI Taxonomy" id="1132637"/>
    <lineage>
        <taxon>Eukaryota</taxon>
        <taxon>Fungi</taxon>
        <taxon>Dikarya</taxon>
        <taxon>Ascomycota</taxon>
        <taxon>Pezizomycotina</taxon>
        <taxon>Eurotiomycetes</taxon>
        <taxon>Eurotiomycetidae</taxon>
        <taxon>Eurotiales</taxon>
        <taxon>Aspergillaceae</taxon>
        <taxon>Penicillium</taxon>
    </lineage>
</organism>
<accession>A0A9W9PWR8</accession>
<comment type="caution">
    <text evidence="1">The sequence shown here is derived from an EMBL/GenBank/DDBJ whole genome shotgun (WGS) entry which is preliminary data.</text>
</comment>
<dbReference type="EMBL" id="JAPZBO010000005">
    <property type="protein sequence ID" value="KAJ5315824.1"/>
    <property type="molecule type" value="Genomic_DNA"/>
</dbReference>
<reference evidence="1" key="2">
    <citation type="journal article" date="2023" name="IMA Fungus">
        <title>Comparative genomic study of the Penicillium genus elucidates a diverse pangenome and 15 lateral gene transfer events.</title>
        <authorList>
            <person name="Petersen C."/>
            <person name="Sorensen T."/>
            <person name="Nielsen M.R."/>
            <person name="Sondergaard T.E."/>
            <person name="Sorensen J.L."/>
            <person name="Fitzpatrick D.A."/>
            <person name="Frisvad J.C."/>
            <person name="Nielsen K.L."/>
        </authorList>
    </citation>
    <scope>NUCLEOTIDE SEQUENCE</scope>
    <source>
        <strain evidence="1">IBT 21472</strain>
    </source>
</reference>
<sequence>MTILSPSLILLTYWAENDSFVLDNSSGVHLKIDEYKEYVNTHSDTISHLHSNVLESATEKIQNDFSA</sequence>
<proteinExistence type="predicted"/>